<feature type="domain" description="Transcription factor zinc-finger" evidence="1">
    <location>
        <begin position="2"/>
        <end position="42"/>
    </location>
</feature>
<dbReference type="InterPro" id="IPR027392">
    <property type="entry name" value="TF_Znf"/>
</dbReference>
<evidence type="ECO:0000259" key="1">
    <source>
        <dbReference type="Pfam" id="PF13453"/>
    </source>
</evidence>
<reference evidence="2" key="2">
    <citation type="journal article" date="2021" name="Microbiome">
        <title>Successional dynamics and alternative stable states in a saline activated sludge microbial community over 9 years.</title>
        <authorList>
            <person name="Wang Y."/>
            <person name="Ye J."/>
            <person name="Ju F."/>
            <person name="Liu L."/>
            <person name="Boyd J.A."/>
            <person name="Deng Y."/>
            <person name="Parks D.H."/>
            <person name="Jiang X."/>
            <person name="Yin X."/>
            <person name="Woodcroft B.J."/>
            <person name="Tyson G.W."/>
            <person name="Hugenholtz P."/>
            <person name="Polz M.F."/>
            <person name="Zhang T."/>
        </authorList>
    </citation>
    <scope>NUCLEOTIDE SEQUENCE</scope>
    <source>
        <strain evidence="2">HKST-UBA01</strain>
    </source>
</reference>
<dbReference type="Proteomes" id="UP000697710">
    <property type="component" value="Unassembled WGS sequence"/>
</dbReference>
<gene>
    <name evidence="2" type="ORF">KC729_15755</name>
</gene>
<reference evidence="2" key="1">
    <citation type="submission" date="2020-04" db="EMBL/GenBank/DDBJ databases">
        <authorList>
            <person name="Zhang T."/>
        </authorList>
    </citation>
    <scope>NUCLEOTIDE SEQUENCE</scope>
    <source>
        <strain evidence="2">HKST-UBA01</strain>
    </source>
</reference>
<proteinExistence type="predicted"/>
<name>A0A956RQM2_UNCEI</name>
<sequence length="134" mass="15197">MDCPRCHLSLMTTDYEGVEVDMCSQCWGFWLDSGELEQILERRTLEFTPDERRQILDARTAFSTGPTDPAPCPKCGKTMNRLSYDESVHLVIDQCRDHGVWLDTGEIKKIQAIADRSEAIHRMLLTKLGIIPGA</sequence>
<evidence type="ECO:0000313" key="3">
    <source>
        <dbReference type="Proteomes" id="UP000697710"/>
    </source>
</evidence>
<accession>A0A956RQM2</accession>
<dbReference type="Pfam" id="PF13453">
    <property type="entry name" value="Zn_ribbon_TFIIB"/>
    <property type="match status" value="1"/>
</dbReference>
<dbReference type="AlphaFoldDB" id="A0A956RQM2"/>
<organism evidence="2 3">
    <name type="scientific">Eiseniibacteriota bacterium</name>
    <dbReference type="NCBI Taxonomy" id="2212470"/>
    <lineage>
        <taxon>Bacteria</taxon>
        <taxon>Candidatus Eiseniibacteriota</taxon>
    </lineage>
</organism>
<comment type="caution">
    <text evidence="2">The sequence shown here is derived from an EMBL/GenBank/DDBJ whole genome shotgun (WGS) entry which is preliminary data.</text>
</comment>
<evidence type="ECO:0000313" key="2">
    <source>
        <dbReference type="EMBL" id="MCA9729145.1"/>
    </source>
</evidence>
<protein>
    <submittedName>
        <fullName evidence="2">Zf-TFIIB domain-containing protein</fullName>
    </submittedName>
</protein>
<dbReference type="EMBL" id="JAGQHR010000587">
    <property type="protein sequence ID" value="MCA9729145.1"/>
    <property type="molecule type" value="Genomic_DNA"/>
</dbReference>